<comment type="caution">
    <text evidence="1">The sequence shown here is derived from an EMBL/GenBank/DDBJ whole genome shotgun (WGS) entry which is preliminary data.</text>
</comment>
<evidence type="ECO:0000313" key="2">
    <source>
        <dbReference type="Proteomes" id="UP001054252"/>
    </source>
</evidence>
<proteinExistence type="predicted"/>
<dbReference type="Proteomes" id="UP001054252">
    <property type="component" value="Unassembled WGS sequence"/>
</dbReference>
<protein>
    <submittedName>
        <fullName evidence="1">Uncharacterized protein</fullName>
    </submittedName>
</protein>
<organism evidence="1 2">
    <name type="scientific">Rubroshorea leprosula</name>
    <dbReference type="NCBI Taxonomy" id="152421"/>
    <lineage>
        <taxon>Eukaryota</taxon>
        <taxon>Viridiplantae</taxon>
        <taxon>Streptophyta</taxon>
        <taxon>Embryophyta</taxon>
        <taxon>Tracheophyta</taxon>
        <taxon>Spermatophyta</taxon>
        <taxon>Magnoliopsida</taxon>
        <taxon>eudicotyledons</taxon>
        <taxon>Gunneridae</taxon>
        <taxon>Pentapetalae</taxon>
        <taxon>rosids</taxon>
        <taxon>malvids</taxon>
        <taxon>Malvales</taxon>
        <taxon>Dipterocarpaceae</taxon>
        <taxon>Rubroshorea</taxon>
    </lineage>
</organism>
<dbReference type="EMBL" id="BPVZ01000035">
    <property type="protein sequence ID" value="GKV11785.1"/>
    <property type="molecule type" value="Genomic_DNA"/>
</dbReference>
<evidence type="ECO:0000313" key="1">
    <source>
        <dbReference type="EMBL" id="GKV11785.1"/>
    </source>
</evidence>
<sequence>MCYAYTNVSSGGQEGLVLGRRWLLLQTPPPPMVITTVRHAPRMGGARETGGGGSIKQCVCSPSRHPGSFKCRHHHAKYVWGGRLVDKK</sequence>
<name>A0AAV5JN18_9ROSI</name>
<keyword evidence="2" id="KW-1185">Reference proteome</keyword>
<reference evidence="1 2" key="1">
    <citation type="journal article" date="2021" name="Commun. Biol.">
        <title>The genome of Shorea leprosula (Dipterocarpaceae) highlights the ecological relevance of drought in aseasonal tropical rainforests.</title>
        <authorList>
            <person name="Ng K.K.S."/>
            <person name="Kobayashi M.J."/>
            <person name="Fawcett J.A."/>
            <person name="Hatakeyama M."/>
            <person name="Paape T."/>
            <person name="Ng C.H."/>
            <person name="Ang C.C."/>
            <person name="Tnah L.H."/>
            <person name="Lee C.T."/>
            <person name="Nishiyama T."/>
            <person name="Sese J."/>
            <person name="O'Brien M.J."/>
            <person name="Copetti D."/>
            <person name="Mohd Noor M.I."/>
            <person name="Ong R.C."/>
            <person name="Putra M."/>
            <person name="Sireger I.Z."/>
            <person name="Indrioko S."/>
            <person name="Kosugi Y."/>
            <person name="Izuno A."/>
            <person name="Isagi Y."/>
            <person name="Lee S.L."/>
            <person name="Shimizu K.K."/>
        </authorList>
    </citation>
    <scope>NUCLEOTIDE SEQUENCE [LARGE SCALE GENOMIC DNA]</scope>
    <source>
        <strain evidence="1">214</strain>
    </source>
</reference>
<gene>
    <name evidence="1" type="ORF">SLEP1_g23005</name>
</gene>
<accession>A0AAV5JN18</accession>
<dbReference type="AlphaFoldDB" id="A0AAV5JN18"/>